<keyword evidence="3" id="KW-0238">DNA-binding</keyword>
<organism evidence="6 7">
    <name type="scientific">Hominilimicola fabiformis</name>
    <dbReference type="NCBI Taxonomy" id="2885356"/>
    <lineage>
        <taxon>Bacteria</taxon>
        <taxon>Bacillati</taxon>
        <taxon>Bacillota</taxon>
        <taxon>Clostridia</taxon>
        <taxon>Eubacteriales</taxon>
        <taxon>Oscillospiraceae</taxon>
        <taxon>Hominilimicola</taxon>
    </lineage>
</organism>
<dbReference type="PANTHER" id="PTHR30146:SF95">
    <property type="entry name" value="RIBOSE OPERON REPRESSOR"/>
    <property type="match status" value="1"/>
</dbReference>
<evidence type="ECO:0000313" key="6">
    <source>
        <dbReference type="EMBL" id="MCC2211066.1"/>
    </source>
</evidence>
<dbReference type="InterPro" id="IPR010982">
    <property type="entry name" value="Lambda_DNA-bd_dom_sf"/>
</dbReference>
<dbReference type="AlphaFoldDB" id="A0AAE3DZ32"/>
<dbReference type="InterPro" id="IPR000843">
    <property type="entry name" value="HTH_LacI"/>
</dbReference>
<dbReference type="SUPFAM" id="SSF47413">
    <property type="entry name" value="lambda repressor-like DNA-binding domains"/>
    <property type="match status" value="1"/>
</dbReference>
<gene>
    <name evidence="6" type="ORF">LKE05_09730</name>
</gene>
<keyword evidence="4" id="KW-0804">Transcription</keyword>
<sequence length="333" mass="36639">MQKVTIKDVAKLAKVSPSTVSRVLSGSPSISDDTCKRVKNAVKELHYTPNTTARSLRCEKSKSIGVVFPDISGEFYATCASAILKYARMSDYTVLFTESGHNLKAEKDSIKALLERRIDGIIFIGDNSDIPLIQSIAAQSIPIVTGDRKVGNIPSVTFNNRETVQEMVDSLYKSGCRKFMYVGETPTGQSNLLNRYNGYTDALKKYSDTTSVIFLEESLHGDKLKTARRLFTKKIITSLPDVIITSNDLIAQGIISAAHENGINIPNDMQITGFDDLISSAYFIPSVTTVSQNIDELAKRCFSMLMDLINKKSAVSSIIEQNIISRSSAKINI</sequence>
<keyword evidence="1" id="KW-0678">Repressor</keyword>
<dbReference type="Pfam" id="PF00356">
    <property type="entry name" value="LacI"/>
    <property type="match status" value="1"/>
</dbReference>
<dbReference type="SMART" id="SM00354">
    <property type="entry name" value="HTH_LACI"/>
    <property type="match status" value="1"/>
</dbReference>
<dbReference type="GO" id="GO:0000976">
    <property type="term" value="F:transcription cis-regulatory region binding"/>
    <property type="evidence" value="ECO:0007669"/>
    <property type="project" value="TreeGrafter"/>
</dbReference>
<reference evidence="6 7" key="1">
    <citation type="submission" date="2021-10" db="EMBL/GenBank/DDBJ databases">
        <title>Anaerobic single-cell dispensing facilitates the cultivation of human gut bacteria.</title>
        <authorList>
            <person name="Afrizal A."/>
        </authorList>
    </citation>
    <scope>NUCLEOTIDE SEQUENCE [LARGE SCALE GENOMIC DNA]</scope>
    <source>
        <strain evidence="6 7">CLA-AA-H232</strain>
    </source>
</reference>
<dbReference type="InterPro" id="IPR028082">
    <property type="entry name" value="Peripla_BP_I"/>
</dbReference>
<accession>A0AAE3DZ32</accession>
<dbReference type="SUPFAM" id="SSF53822">
    <property type="entry name" value="Periplasmic binding protein-like I"/>
    <property type="match status" value="1"/>
</dbReference>
<evidence type="ECO:0000313" key="7">
    <source>
        <dbReference type="Proteomes" id="UP001198242"/>
    </source>
</evidence>
<keyword evidence="7" id="KW-1185">Reference proteome</keyword>
<dbReference type="PROSITE" id="PS50932">
    <property type="entry name" value="HTH_LACI_2"/>
    <property type="match status" value="1"/>
</dbReference>
<keyword evidence="2" id="KW-0805">Transcription regulation</keyword>
<evidence type="ECO:0000256" key="4">
    <source>
        <dbReference type="ARBA" id="ARBA00023163"/>
    </source>
</evidence>
<dbReference type="Pfam" id="PF13377">
    <property type="entry name" value="Peripla_BP_3"/>
    <property type="match status" value="1"/>
</dbReference>
<dbReference type="PANTHER" id="PTHR30146">
    <property type="entry name" value="LACI-RELATED TRANSCRIPTIONAL REPRESSOR"/>
    <property type="match status" value="1"/>
</dbReference>
<name>A0AAE3DZ32_9FIRM</name>
<comment type="caution">
    <text evidence="6">The sequence shown here is derived from an EMBL/GenBank/DDBJ whole genome shotgun (WGS) entry which is preliminary data.</text>
</comment>
<dbReference type="CDD" id="cd01392">
    <property type="entry name" value="HTH_LacI"/>
    <property type="match status" value="1"/>
</dbReference>
<dbReference type="EMBL" id="JAJEQM010000013">
    <property type="protein sequence ID" value="MCC2211066.1"/>
    <property type="molecule type" value="Genomic_DNA"/>
</dbReference>
<dbReference type="GO" id="GO:0003700">
    <property type="term" value="F:DNA-binding transcription factor activity"/>
    <property type="evidence" value="ECO:0007669"/>
    <property type="project" value="TreeGrafter"/>
</dbReference>
<evidence type="ECO:0000259" key="5">
    <source>
        <dbReference type="PROSITE" id="PS50932"/>
    </source>
</evidence>
<dbReference type="PROSITE" id="PS00356">
    <property type="entry name" value="HTH_LACI_1"/>
    <property type="match status" value="1"/>
</dbReference>
<dbReference type="RefSeq" id="WP_308456694.1">
    <property type="nucleotide sequence ID" value="NZ_JAJEQM010000013.1"/>
</dbReference>
<protein>
    <submittedName>
        <fullName evidence="6">LacI family transcriptional regulator</fullName>
    </submittedName>
</protein>
<dbReference type="InterPro" id="IPR046335">
    <property type="entry name" value="LacI/GalR-like_sensor"/>
</dbReference>
<dbReference type="Gene3D" id="3.40.50.2300">
    <property type="match status" value="2"/>
</dbReference>
<dbReference type="CDD" id="cd06267">
    <property type="entry name" value="PBP1_LacI_sugar_binding-like"/>
    <property type="match status" value="1"/>
</dbReference>
<evidence type="ECO:0000256" key="3">
    <source>
        <dbReference type="ARBA" id="ARBA00023125"/>
    </source>
</evidence>
<dbReference type="Gene3D" id="1.10.260.40">
    <property type="entry name" value="lambda repressor-like DNA-binding domains"/>
    <property type="match status" value="1"/>
</dbReference>
<evidence type="ECO:0000256" key="2">
    <source>
        <dbReference type="ARBA" id="ARBA00023015"/>
    </source>
</evidence>
<proteinExistence type="predicted"/>
<dbReference type="Proteomes" id="UP001198242">
    <property type="component" value="Unassembled WGS sequence"/>
</dbReference>
<feature type="domain" description="HTH lacI-type" evidence="5">
    <location>
        <begin position="4"/>
        <end position="58"/>
    </location>
</feature>
<evidence type="ECO:0000256" key="1">
    <source>
        <dbReference type="ARBA" id="ARBA00022491"/>
    </source>
</evidence>